<dbReference type="OrthoDB" id="9808397at2"/>
<dbReference type="PIRSF" id="PIRSF002849">
    <property type="entry name" value="AAA_ATPase_chaperone_MoxR_prd"/>
    <property type="match status" value="1"/>
</dbReference>
<reference evidence="2 3" key="1">
    <citation type="submission" date="2016-12" db="EMBL/GenBank/DDBJ databases">
        <authorList>
            <person name="Song W.-J."/>
            <person name="Kurnit D.M."/>
        </authorList>
    </citation>
    <scope>NUCLEOTIDE SEQUENCE [LARGE SCALE GENOMIC DNA]</scope>
    <source>
        <strain evidence="2 3">175</strain>
    </source>
</reference>
<dbReference type="Pfam" id="PF07726">
    <property type="entry name" value="AAA_3"/>
    <property type="match status" value="1"/>
</dbReference>
<dbReference type="EMBL" id="FXAM01000001">
    <property type="protein sequence ID" value="SMF96626.1"/>
    <property type="molecule type" value="Genomic_DNA"/>
</dbReference>
<gene>
    <name evidence="2" type="ORF">SAMN02949497_4032</name>
</gene>
<dbReference type="Gene3D" id="3.40.50.300">
    <property type="entry name" value="P-loop containing nucleotide triphosphate hydrolases"/>
    <property type="match status" value="1"/>
</dbReference>
<dbReference type="Gene3D" id="1.10.8.80">
    <property type="entry name" value="Magnesium chelatase subunit I, C-Terminal domain"/>
    <property type="match status" value="1"/>
</dbReference>
<dbReference type="InterPro" id="IPR011703">
    <property type="entry name" value="ATPase_AAA-3"/>
</dbReference>
<dbReference type="RefSeq" id="WP_085215492.1">
    <property type="nucleotide sequence ID" value="NZ_FXAM01000001.1"/>
</dbReference>
<dbReference type="AlphaFoldDB" id="A0A1Y6D217"/>
<dbReference type="InterPro" id="IPR001270">
    <property type="entry name" value="ClpA/B"/>
</dbReference>
<dbReference type="InterPro" id="IPR003593">
    <property type="entry name" value="AAA+_ATPase"/>
</dbReference>
<evidence type="ECO:0000313" key="3">
    <source>
        <dbReference type="Proteomes" id="UP000192923"/>
    </source>
</evidence>
<dbReference type="InterPro" id="IPR050764">
    <property type="entry name" value="CbbQ/NirQ/NorQ/GpvN"/>
</dbReference>
<dbReference type="PANTHER" id="PTHR42759">
    <property type="entry name" value="MOXR FAMILY PROTEIN"/>
    <property type="match status" value="1"/>
</dbReference>
<sequence>MNHNDNLLADHWPRALAFEAQIKHAIVGQDQAVRLVAIAVFARGHVLLEGGVGVGKTTLLRAVARAIGGECERIEGTIDLMPSDLIYYTYLDDHGKPGVAPGPLLRRGGGLSTFFFNEINRARPQVHSLLLRVMAERAVTAFNREYSFPHLQVFADRNRVEKEETFELPAAARDRFMLEIGVPTPTQAEILDLLAFEPRFHDPDALLAAVEPGVLAFETLNELAAAIQSGITATPALKTYVRELWRAASEPEAFGLRLPDADSGDLIEAGPSPRGMSHLIRAARVRAWLAQRGHVLPEDVQAVFPAAMGHRIFLKPVYEYRRAELVPELVGRILRSVAAP</sequence>
<dbReference type="SMART" id="SM00382">
    <property type="entry name" value="AAA"/>
    <property type="match status" value="1"/>
</dbReference>
<dbReference type="SUPFAM" id="SSF52540">
    <property type="entry name" value="P-loop containing nucleoside triphosphate hydrolases"/>
    <property type="match status" value="1"/>
</dbReference>
<dbReference type="Proteomes" id="UP000192923">
    <property type="component" value="Unassembled WGS sequence"/>
</dbReference>
<dbReference type="STRING" id="1760988.SAMN02949497_4032"/>
<name>A0A1Y6D217_9GAMM</name>
<dbReference type="InterPro" id="IPR027417">
    <property type="entry name" value="P-loop_NTPase"/>
</dbReference>
<dbReference type="Pfam" id="PF17863">
    <property type="entry name" value="AAA_lid_2"/>
    <property type="match status" value="1"/>
</dbReference>
<proteinExistence type="predicted"/>
<protein>
    <submittedName>
        <fullName evidence="2">MoxR-like ATPase</fullName>
    </submittedName>
</protein>
<dbReference type="PRINTS" id="PR00300">
    <property type="entry name" value="CLPPROTEASEA"/>
</dbReference>
<dbReference type="GO" id="GO:0016887">
    <property type="term" value="F:ATP hydrolysis activity"/>
    <property type="evidence" value="ECO:0007669"/>
    <property type="project" value="InterPro"/>
</dbReference>
<dbReference type="PANTHER" id="PTHR42759:SF1">
    <property type="entry name" value="MAGNESIUM-CHELATASE SUBUNIT CHLD"/>
    <property type="match status" value="1"/>
</dbReference>
<accession>A0A1Y6D217</accession>
<dbReference type="InterPro" id="IPR041628">
    <property type="entry name" value="ChlI/MoxR_AAA_lid"/>
</dbReference>
<organism evidence="2 3">
    <name type="scientific">Methylomagnum ishizawai</name>
    <dbReference type="NCBI Taxonomy" id="1760988"/>
    <lineage>
        <taxon>Bacteria</taxon>
        <taxon>Pseudomonadati</taxon>
        <taxon>Pseudomonadota</taxon>
        <taxon>Gammaproteobacteria</taxon>
        <taxon>Methylococcales</taxon>
        <taxon>Methylococcaceae</taxon>
        <taxon>Methylomagnum</taxon>
    </lineage>
</organism>
<dbReference type="GO" id="GO:0005524">
    <property type="term" value="F:ATP binding"/>
    <property type="evidence" value="ECO:0007669"/>
    <property type="project" value="InterPro"/>
</dbReference>
<evidence type="ECO:0000313" key="2">
    <source>
        <dbReference type="EMBL" id="SMF96626.1"/>
    </source>
</evidence>
<keyword evidence="3" id="KW-1185">Reference proteome</keyword>
<feature type="domain" description="AAA+ ATPase" evidence="1">
    <location>
        <begin position="42"/>
        <end position="186"/>
    </location>
</feature>
<evidence type="ECO:0000259" key="1">
    <source>
        <dbReference type="SMART" id="SM00382"/>
    </source>
</evidence>
<dbReference type="CDD" id="cd00009">
    <property type="entry name" value="AAA"/>
    <property type="match status" value="1"/>
</dbReference>